<reference evidence="4" key="1">
    <citation type="submission" date="2018-05" db="EMBL/GenBank/DDBJ databases">
        <title>Azospirillum thermophila sp. nov., a novel isolated from hot spring.</title>
        <authorList>
            <person name="Zhao Z."/>
        </authorList>
    </citation>
    <scope>NUCLEOTIDE SEQUENCE [LARGE SCALE GENOMIC DNA]</scope>
    <source>
        <strain evidence="4">CFH 70021</strain>
    </source>
</reference>
<evidence type="ECO:0000313" key="3">
    <source>
        <dbReference type="EMBL" id="AWK87136.1"/>
    </source>
</evidence>
<proteinExistence type="predicted"/>
<feature type="region of interest" description="Disordered" evidence="1">
    <location>
        <begin position="1"/>
        <end position="49"/>
    </location>
</feature>
<sequence length="212" mass="22601">MATEKDTPTATREAASKARTGADEIAQAVESTTRKAAESARNIGDEAADTARTAAQAGADTGRRTLETAAGVTRQGVDAANQMAGTAAAQFQKLMGFTADNQGEVAKEAQQNLDAMVKCGSVLMDGWQTIMREWMGMAQEAATRNAEGVNALVRSRSVRDFYVAQSNLVKDNVELLLNRSVKVSELSAKSANDAVRRLKERTDAAAQQTARF</sequence>
<evidence type="ECO:0000313" key="4">
    <source>
        <dbReference type="Proteomes" id="UP000245629"/>
    </source>
</evidence>
<dbReference type="Proteomes" id="UP000245629">
    <property type="component" value="Chromosome 2"/>
</dbReference>
<name>A0A2S2CRN0_9PROT</name>
<evidence type="ECO:0000256" key="1">
    <source>
        <dbReference type="SAM" id="MobiDB-lite"/>
    </source>
</evidence>
<organism evidence="3 4">
    <name type="scientific">Azospirillum thermophilum</name>
    <dbReference type="NCBI Taxonomy" id="2202148"/>
    <lineage>
        <taxon>Bacteria</taxon>
        <taxon>Pseudomonadati</taxon>
        <taxon>Pseudomonadota</taxon>
        <taxon>Alphaproteobacteria</taxon>
        <taxon>Rhodospirillales</taxon>
        <taxon>Azospirillaceae</taxon>
        <taxon>Azospirillum</taxon>
    </lineage>
</organism>
<dbReference type="InterPro" id="IPR018968">
    <property type="entry name" value="Phasin"/>
</dbReference>
<dbReference type="RefSeq" id="WP_109327952.1">
    <property type="nucleotide sequence ID" value="NZ_CP029353.1"/>
</dbReference>
<dbReference type="EMBL" id="CP029353">
    <property type="protein sequence ID" value="AWK87136.1"/>
    <property type="molecule type" value="Genomic_DNA"/>
</dbReference>
<dbReference type="Pfam" id="PF09361">
    <property type="entry name" value="Phasin_2"/>
    <property type="match status" value="1"/>
</dbReference>
<keyword evidence="4" id="KW-1185">Reference proteome</keyword>
<evidence type="ECO:0000259" key="2">
    <source>
        <dbReference type="Pfam" id="PF09361"/>
    </source>
</evidence>
<dbReference type="KEGG" id="azz:DEW08_13690"/>
<dbReference type="AlphaFoldDB" id="A0A2S2CRN0"/>
<gene>
    <name evidence="3" type="ORF">DEW08_13690</name>
</gene>
<feature type="domain" description="Phasin" evidence="2">
    <location>
        <begin position="105"/>
        <end position="201"/>
    </location>
</feature>
<dbReference type="OrthoDB" id="7302282at2"/>
<protein>
    <recommendedName>
        <fullName evidence="2">Phasin domain-containing protein</fullName>
    </recommendedName>
</protein>
<accession>A0A2S2CRN0</accession>